<evidence type="ECO:0000313" key="1">
    <source>
        <dbReference type="EMBL" id="KIH56245.1"/>
    </source>
</evidence>
<dbReference type="PANTHER" id="PTHR47027:SF25">
    <property type="entry name" value="REVERSE TRANSCRIPTASE DOMAIN-CONTAINING PROTEIN"/>
    <property type="match status" value="1"/>
</dbReference>
<dbReference type="AlphaFoldDB" id="A0A0C2G5I0"/>
<dbReference type="OrthoDB" id="5865326at2759"/>
<dbReference type="PANTHER" id="PTHR47027">
    <property type="entry name" value="REVERSE TRANSCRIPTASE DOMAIN-CONTAINING PROTEIN"/>
    <property type="match status" value="1"/>
</dbReference>
<dbReference type="Proteomes" id="UP000054047">
    <property type="component" value="Unassembled WGS sequence"/>
</dbReference>
<gene>
    <name evidence="1" type="ORF">ANCDUO_13577</name>
</gene>
<dbReference type="EMBL" id="KN736040">
    <property type="protein sequence ID" value="KIH56245.1"/>
    <property type="molecule type" value="Genomic_DNA"/>
</dbReference>
<protein>
    <recommendedName>
        <fullName evidence="3">Reverse transcriptase domain-containing protein</fullName>
    </recommendedName>
</protein>
<accession>A0A0C2G5I0</accession>
<reference evidence="1 2" key="1">
    <citation type="submission" date="2013-12" db="EMBL/GenBank/DDBJ databases">
        <title>Draft genome of the parsitic nematode Ancylostoma duodenale.</title>
        <authorList>
            <person name="Mitreva M."/>
        </authorList>
    </citation>
    <scope>NUCLEOTIDE SEQUENCE [LARGE SCALE GENOMIC DNA]</scope>
    <source>
        <strain evidence="1 2">Zhejiang</strain>
    </source>
</reference>
<evidence type="ECO:0000313" key="2">
    <source>
        <dbReference type="Proteomes" id="UP000054047"/>
    </source>
</evidence>
<proteinExistence type="predicted"/>
<keyword evidence="2" id="KW-1185">Reference proteome</keyword>
<name>A0A0C2G5I0_9BILA</name>
<organism evidence="1 2">
    <name type="scientific">Ancylostoma duodenale</name>
    <dbReference type="NCBI Taxonomy" id="51022"/>
    <lineage>
        <taxon>Eukaryota</taxon>
        <taxon>Metazoa</taxon>
        <taxon>Ecdysozoa</taxon>
        <taxon>Nematoda</taxon>
        <taxon>Chromadorea</taxon>
        <taxon>Rhabditida</taxon>
        <taxon>Rhabditina</taxon>
        <taxon>Rhabditomorpha</taxon>
        <taxon>Strongyloidea</taxon>
        <taxon>Ancylostomatidae</taxon>
        <taxon>Ancylostomatinae</taxon>
        <taxon>Ancylostoma</taxon>
    </lineage>
</organism>
<sequence length="120" mass="13248">MDFVMRKSMTLDKAGIDSNNEVRLTDLDYAHDIALLAQTDRSHHREAKIGLPISSEKSKVMKIGNTHAPININVGAVRQENVAKFIYLGSVIACGGDAEIDVRTRIAKAAAVFRKLQSIW</sequence>
<evidence type="ECO:0008006" key="3">
    <source>
        <dbReference type="Google" id="ProtNLM"/>
    </source>
</evidence>